<protein>
    <recommendedName>
        <fullName evidence="1">DUF8106 domain-containing protein</fullName>
    </recommendedName>
</protein>
<sequence>MNADASGPRSDASGSQSFRAKSVLFCAECSFENPVSEGWLVVSDGDERTVVCPECGHVADHRTERSAPAPSQPAD</sequence>
<feature type="domain" description="DUF8106" evidence="1">
    <location>
        <begin position="21"/>
        <end position="62"/>
    </location>
</feature>
<dbReference type="Pfam" id="PF26408">
    <property type="entry name" value="DUF8106"/>
    <property type="match status" value="1"/>
</dbReference>
<evidence type="ECO:0000313" key="3">
    <source>
        <dbReference type="Proteomes" id="UP000218083"/>
    </source>
</evidence>
<evidence type="ECO:0000313" key="2">
    <source>
        <dbReference type="EMBL" id="PAU84484.1"/>
    </source>
</evidence>
<organism evidence="2 3">
    <name type="scientific">Halorubrum salipaludis</name>
    <dbReference type="NCBI Taxonomy" id="2032630"/>
    <lineage>
        <taxon>Archaea</taxon>
        <taxon>Methanobacteriati</taxon>
        <taxon>Methanobacteriota</taxon>
        <taxon>Stenosarchaea group</taxon>
        <taxon>Halobacteria</taxon>
        <taxon>Halobacteriales</taxon>
        <taxon>Haloferacaceae</taxon>
        <taxon>Halorubrum</taxon>
    </lineage>
</organism>
<dbReference type="Proteomes" id="UP000218083">
    <property type="component" value="Unassembled WGS sequence"/>
</dbReference>
<dbReference type="EMBL" id="NSKC01000002">
    <property type="protein sequence ID" value="PAU84484.1"/>
    <property type="molecule type" value="Genomic_DNA"/>
</dbReference>
<reference evidence="2 3" key="1">
    <citation type="submission" date="2017-08" db="EMBL/GenBank/DDBJ databases">
        <title>The strain WRN001 was isolated from Binhai saline alkaline soil, Tianjin, China.</title>
        <authorList>
            <person name="Liu D."/>
            <person name="Zhang G."/>
        </authorList>
    </citation>
    <scope>NUCLEOTIDE SEQUENCE [LARGE SCALE GENOMIC DNA]</scope>
    <source>
        <strain evidence="2 3">WN019</strain>
    </source>
</reference>
<dbReference type="RefSeq" id="WP_095635761.1">
    <property type="nucleotide sequence ID" value="NZ_NSKC01000002.1"/>
</dbReference>
<proteinExistence type="predicted"/>
<keyword evidence="3" id="KW-1185">Reference proteome</keyword>
<dbReference type="InterPro" id="IPR058419">
    <property type="entry name" value="DUF8106"/>
</dbReference>
<dbReference type="OrthoDB" id="209680at2157"/>
<evidence type="ECO:0000259" key="1">
    <source>
        <dbReference type="Pfam" id="PF26408"/>
    </source>
</evidence>
<name>A0A2A2FIA3_9EURY</name>
<dbReference type="AlphaFoldDB" id="A0A2A2FIA3"/>
<gene>
    <name evidence="2" type="ORF">CK500_02890</name>
</gene>
<accession>A0A2A2FIA3</accession>
<comment type="caution">
    <text evidence="2">The sequence shown here is derived from an EMBL/GenBank/DDBJ whole genome shotgun (WGS) entry which is preliminary data.</text>
</comment>